<reference evidence="2" key="1">
    <citation type="submission" date="2022-12" db="EMBL/GenBank/DDBJ databases">
        <title>Gycomyces niveus sp.nov., a novel actinomycete isolated from soil in Shouguang.</title>
        <authorList>
            <person name="Yang X."/>
        </authorList>
    </citation>
    <scope>NUCLEOTIDE SEQUENCE</scope>
    <source>
        <strain evidence="2">DSM 44724</strain>
    </source>
</reference>
<gene>
    <name evidence="3" type="ORF">J2S69_005023</name>
    <name evidence="2" type="ORF">O2L01_01815</name>
</gene>
<name>A0A9X3PGW0_9ACTN</name>
<dbReference type="AlphaFoldDB" id="A0A9X3PGW0"/>
<dbReference type="EMBL" id="JAVDYD010000001">
    <property type="protein sequence ID" value="MDR7341304.1"/>
    <property type="molecule type" value="Genomic_DNA"/>
</dbReference>
<sequence>MPDTTPLAIYRQMQQAVLREEGATLLPAELLADDLVVETPFSPPGMRRIEGREAWLEFYASRPLPFRFTEFRELSTIVTADPEVLVVEYELVGTVTTTGAPGSATFIAVLRVHNGRIVLWREYQNLLAITQALSLRPEDLGSPAEDRIG</sequence>
<dbReference type="SUPFAM" id="SSF54427">
    <property type="entry name" value="NTF2-like"/>
    <property type="match status" value="1"/>
</dbReference>
<protein>
    <submittedName>
        <fullName evidence="3">Ketosteroid isomerase-like protein</fullName>
    </submittedName>
    <submittedName>
        <fullName evidence="2">Nuclear transport factor 2 family protein</fullName>
    </submittedName>
</protein>
<dbReference type="EMBL" id="JAPZVQ010000001">
    <property type="protein sequence ID" value="MDA1383705.1"/>
    <property type="molecule type" value="Genomic_DNA"/>
</dbReference>
<dbReference type="RefSeq" id="WP_270119867.1">
    <property type="nucleotide sequence ID" value="NZ_BAAAOM010000001.1"/>
</dbReference>
<evidence type="ECO:0000313" key="5">
    <source>
        <dbReference type="Proteomes" id="UP001183604"/>
    </source>
</evidence>
<evidence type="ECO:0000313" key="2">
    <source>
        <dbReference type="EMBL" id="MDA1383705.1"/>
    </source>
</evidence>
<organism evidence="2 4">
    <name type="scientific">Glycomyces lechevalierae</name>
    <dbReference type="NCBI Taxonomy" id="256034"/>
    <lineage>
        <taxon>Bacteria</taxon>
        <taxon>Bacillati</taxon>
        <taxon>Actinomycetota</taxon>
        <taxon>Actinomycetes</taxon>
        <taxon>Glycomycetales</taxon>
        <taxon>Glycomycetaceae</taxon>
        <taxon>Glycomyces</taxon>
    </lineage>
</organism>
<comment type="caution">
    <text evidence="2">The sequence shown here is derived from an EMBL/GenBank/DDBJ whole genome shotgun (WGS) entry which is preliminary data.</text>
</comment>
<accession>A0A9X3PGW0</accession>
<dbReference type="InterPro" id="IPR032710">
    <property type="entry name" value="NTF2-like_dom_sf"/>
</dbReference>
<proteinExistence type="predicted"/>
<dbReference type="Gene3D" id="3.10.450.50">
    <property type="match status" value="1"/>
</dbReference>
<feature type="domain" description="SnoaL-like" evidence="1">
    <location>
        <begin position="28"/>
        <end position="119"/>
    </location>
</feature>
<dbReference type="InterPro" id="IPR037401">
    <property type="entry name" value="SnoaL-like"/>
</dbReference>
<evidence type="ECO:0000313" key="3">
    <source>
        <dbReference type="EMBL" id="MDR7341304.1"/>
    </source>
</evidence>
<evidence type="ECO:0000313" key="4">
    <source>
        <dbReference type="Proteomes" id="UP001145799"/>
    </source>
</evidence>
<reference evidence="3 5" key="2">
    <citation type="submission" date="2023-07" db="EMBL/GenBank/DDBJ databases">
        <title>Sequencing the genomes of 1000 actinobacteria strains.</title>
        <authorList>
            <person name="Klenk H.-P."/>
        </authorList>
    </citation>
    <scope>NUCLEOTIDE SEQUENCE [LARGE SCALE GENOMIC DNA]</scope>
    <source>
        <strain evidence="3 5">DSM 44724</strain>
    </source>
</reference>
<dbReference type="Proteomes" id="UP001183604">
    <property type="component" value="Unassembled WGS sequence"/>
</dbReference>
<dbReference type="Proteomes" id="UP001145799">
    <property type="component" value="Unassembled WGS sequence"/>
</dbReference>
<dbReference type="Pfam" id="PF12680">
    <property type="entry name" value="SnoaL_2"/>
    <property type="match status" value="1"/>
</dbReference>
<keyword evidence="5" id="KW-1185">Reference proteome</keyword>
<evidence type="ECO:0000259" key="1">
    <source>
        <dbReference type="Pfam" id="PF12680"/>
    </source>
</evidence>